<proteinExistence type="predicted"/>
<keyword evidence="4" id="KW-1185">Reference proteome</keyword>
<evidence type="ECO:0000256" key="1">
    <source>
        <dbReference type="SAM" id="SignalP"/>
    </source>
</evidence>
<dbReference type="InterPro" id="IPR029058">
    <property type="entry name" value="AB_hydrolase_fold"/>
</dbReference>
<reference evidence="3" key="1">
    <citation type="submission" date="2022-05" db="EMBL/GenBank/DDBJ databases">
        <title>Brevundimonas albigilva TT17 genome sequence.</title>
        <authorList>
            <person name="Lee K."/>
            <person name="Son H."/>
        </authorList>
    </citation>
    <scope>NUCLEOTIDE SEQUENCE</scope>
    <source>
        <strain evidence="3">TT17</strain>
    </source>
</reference>
<organism evidence="3 4">
    <name type="scientific">Brevundimonas albigilva</name>
    <dbReference type="NCBI Taxonomy" id="1312364"/>
    <lineage>
        <taxon>Bacteria</taxon>
        <taxon>Pseudomonadati</taxon>
        <taxon>Pseudomonadota</taxon>
        <taxon>Alphaproteobacteria</taxon>
        <taxon>Caulobacterales</taxon>
        <taxon>Caulobacteraceae</taxon>
        <taxon>Brevundimonas</taxon>
    </lineage>
</organism>
<dbReference type="GO" id="GO:0016787">
    <property type="term" value="F:hydrolase activity"/>
    <property type="evidence" value="ECO:0007669"/>
    <property type="project" value="UniProtKB-KW"/>
</dbReference>
<dbReference type="PANTHER" id="PTHR43798:SF33">
    <property type="entry name" value="HYDROLASE, PUTATIVE (AFU_ORTHOLOGUE AFUA_2G14860)-RELATED"/>
    <property type="match status" value="1"/>
</dbReference>
<dbReference type="InterPro" id="IPR000639">
    <property type="entry name" value="Epox_hydrolase-like"/>
</dbReference>
<dbReference type="PANTHER" id="PTHR43798">
    <property type="entry name" value="MONOACYLGLYCEROL LIPASE"/>
    <property type="match status" value="1"/>
</dbReference>
<evidence type="ECO:0000313" key="3">
    <source>
        <dbReference type="EMBL" id="URI14360.1"/>
    </source>
</evidence>
<protein>
    <submittedName>
        <fullName evidence="3">Alpha/beta hydrolase</fullName>
    </submittedName>
</protein>
<feature type="signal peptide" evidence="1">
    <location>
        <begin position="1"/>
        <end position="20"/>
    </location>
</feature>
<dbReference type="SUPFAM" id="SSF53474">
    <property type="entry name" value="alpha/beta-Hydrolases"/>
    <property type="match status" value="1"/>
</dbReference>
<sequence>MIRALLPAAFAALMSLPAAAQDRPTYGPRLEGYDYPHPVRVHAFDSQRQPLEMTYMDVAPTGPANGRTAVLLHGKNFCAATWAPTIAVLAEAGFRVVAVDQIGFCKASKPTGYQFSLPQLAANTKGLLDALGVEKAVVIGHSMGGMLGARFAIQHPEAVERLVLVNPIGLEDWQAEGVPYATLDAAFAGERRTTFDSIKAYQRRFYYDGDWRPEYDAPVEMLAGLYAGPGGEIVAWNQAQTSDMIFTQPVVHEFDRINAPTTLIIGGTDRTAPGANRAPEAVQARLGLYPQLGRRTAEAIPNARLVLFDDLGHAPQTEDPDRFHQALLEALAEPEG</sequence>
<dbReference type="InterPro" id="IPR050266">
    <property type="entry name" value="AB_hydrolase_sf"/>
</dbReference>
<dbReference type="InterPro" id="IPR000073">
    <property type="entry name" value="AB_hydrolase_1"/>
</dbReference>
<keyword evidence="3" id="KW-0378">Hydrolase</keyword>
<dbReference type="Proteomes" id="UP001055429">
    <property type="component" value="Chromosome"/>
</dbReference>
<gene>
    <name evidence="3" type="ORF">M8231_11055</name>
</gene>
<dbReference type="PRINTS" id="PR00412">
    <property type="entry name" value="EPOXHYDRLASE"/>
</dbReference>
<dbReference type="Pfam" id="PF00561">
    <property type="entry name" value="Abhydrolase_1"/>
    <property type="match status" value="1"/>
</dbReference>
<dbReference type="RefSeq" id="WP_249749935.1">
    <property type="nucleotide sequence ID" value="NZ_CP097298.1"/>
</dbReference>
<evidence type="ECO:0000313" key="4">
    <source>
        <dbReference type="Proteomes" id="UP001055429"/>
    </source>
</evidence>
<dbReference type="EMBL" id="CP097649">
    <property type="protein sequence ID" value="URI14360.1"/>
    <property type="molecule type" value="Genomic_DNA"/>
</dbReference>
<name>A0ABY4SH85_9CAUL</name>
<accession>A0ABY4SH85</accession>
<feature type="domain" description="AB hydrolase-1" evidence="2">
    <location>
        <begin position="70"/>
        <end position="320"/>
    </location>
</feature>
<evidence type="ECO:0000259" key="2">
    <source>
        <dbReference type="Pfam" id="PF00561"/>
    </source>
</evidence>
<dbReference type="PRINTS" id="PR00111">
    <property type="entry name" value="ABHYDROLASE"/>
</dbReference>
<keyword evidence="1" id="KW-0732">Signal</keyword>
<dbReference type="Gene3D" id="3.40.50.1820">
    <property type="entry name" value="alpha/beta hydrolase"/>
    <property type="match status" value="1"/>
</dbReference>
<feature type="chain" id="PRO_5046368228" evidence="1">
    <location>
        <begin position="21"/>
        <end position="336"/>
    </location>
</feature>